<feature type="domain" description="N-acetyltransferase" evidence="1">
    <location>
        <begin position="10"/>
        <end position="183"/>
    </location>
</feature>
<dbReference type="Gene3D" id="3.40.630.30">
    <property type="match status" value="1"/>
</dbReference>
<dbReference type="PROSITE" id="PS51186">
    <property type="entry name" value="GNAT"/>
    <property type="match status" value="1"/>
</dbReference>
<comment type="caution">
    <text evidence="2">The sequence shown here is derived from an EMBL/GenBank/DDBJ whole genome shotgun (WGS) entry which is preliminary data.</text>
</comment>
<dbReference type="Proteomes" id="UP001200741">
    <property type="component" value="Unassembled WGS sequence"/>
</dbReference>
<keyword evidence="3" id="KW-1185">Reference proteome</keyword>
<protein>
    <submittedName>
        <fullName evidence="2">GNAT family N-acetyltransferase</fullName>
    </submittedName>
</protein>
<organism evidence="2 3">
    <name type="scientific">Pelomonas cellulosilytica</name>
    <dbReference type="NCBI Taxonomy" id="2906762"/>
    <lineage>
        <taxon>Bacteria</taxon>
        <taxon>Pseudomonadati</taxon>
        <taxon>Pseudomonadota</taxon>
        <taxon>Betaproteobacteria</taxon>
        <taxon>Burkholderiales</taxon>
        <taxon>Sphaerotilaceae</taxon>
        <taxon>Roseateles</taxon>
    </lineage>
</organism>
<gene>
    <name evidence="2" type="ORF">LXT13_20715</name>
</gene>
<evidence type="ECO:0000313" key="3">
    <source>
        <dbReference type="Proteomes" id="UP001200741"/>
    </source>
</evidence>
<reference evidence="2 3" key="1">
    <citation type="submission" date="2021-12" db="EMBL/GenBank/DDBJ databases">
        <title>Genome seq of P8.</title>
        <authorList>
            <person name="Seo T."/>
        </authorList>
    </citation>
    <scope>NUCLEOTIDE SEQUENCE [LARGE SCALE GENOMIC DNA]</scope>
    <source>
        <strain evidence="2 3">P8</strain>
    </source>
</reference>
<dbReference type="EMBL" id="JAJTWU010000008">
    <property type="protein sequence ID" value="MCE4556825.1"/>
    <property type="molecule type" value="Genomic_DNA"/>
</dbReference>
<dbReference type="PANTHER" id="PTHR43441:SF2">
    <property type="entry name" value="FAMILY ACETYLTRANSFERASE, PUTATIVE (AFU_ORTHOLOGUE AFUA_7G00850)-RELATED"/>
    <property type="match status" value="1"/>
</dbReference>
<dbReference type="PANTHER" id="PTHR43441">
    <property type="entry name" value="RIBOSOMAL-PROTEIN-SERINE ACETYLTRANSFERASE"/>
    <property type="match status" value="1"/>
</dbReference>
<dbReference type="Pfam" id="PF13302">
    <property type="entry name" value="Acetyltransf_3"/>
    <property type="match status" value="1"/>
</dbReference>
<accession>A0ABS8XZY9</accession>
<proteinExistence type="predicted"/>
<evidence type="ECO:0000313" key="2">
    <source>
        <dbReference type="EMBL" id="MCE4556825.1"/>
    </source>
</evidence>
<name>A0ABS8XZY9_9BURK</name>
<dbReference type="InterPro" id="IPR051908">
    <property type="entry name" value="Ribosomal_N-acetyltransferase"/>
</dbReference>
<sequence>MNRELHTDRLWLRAPRPGDEHAAFERWASSTEQLRWMGWAAHTTTEQTRQWLAWEQARWQKKSGFTWMLLSRHRADTGPVGLVQLLPQRLDGPAHHLRLGYVMAADWQRQGLMREALRAVLDHAFTQEPVWRVDALVDVDNAPSRALMESMGLACEGRLHRHLRRHEPGEPPRDVWVYARWREAPGDDAVR</sequence>
<evidence type="ECO:0000259" key="1">
    <source>
        <dbReference type="PROSITE" id="PS51186"/>
    </source>
</evidence>
<dbReference type="SUPFAM" id="SSF55729">
    <property type="entry name" value="Acyl-CoA N-acyltransferases (Nat)"/>
    <property type="match status" value="1"/>
</dbReference>
<dbReference type="InterPro" id="IPR016181">
    <property type="entry name" value="Acyl_CoA_acyltransferase"/>
</dbReference>
<dbReference type="InterPro" id="IPR000182">
    <property type="entry name" value="GNAT_dom"/>
</dbReference>
<dbReference type="RefSeq" id="WP_233373947.1">
    <property type="nucleotide sequence ID" value="NZ_JAJTWU010000008.1"/>
</dbReference>